<feature type="compositionally biased region" description="Basic and acidic residues" evidence="2">
    <location>
        <begin position="114"/>
        <end position="127"/>
    </location>
</feature>
<comment type="caution">
    <text evidence="3">The sequence shown here is derived from an EMBL/GenBank/DDBJ whole genome shotgun (WGS) entry which is preliminary data.</text>
</comment>
<dbReference type="EMBL" id="PFFQ01000017">
    <property type="protein sequence ID" value="PIW17966.1"/>
    <property type="molecule type" value="Genomic_DNA"/>
</dbReference>
<reference evidence="3 4" key="1">
    <citation type="submission" date="2017-09" db="EMBL/GenBank/DDBJ databases">
        <title>Depth-based differentiation of microbial function through sediment-hosted aquifers and enrichment of novel symbionts in the deep terrestrial subsurface.</title>
        <authorList>
            <person name="Probst A.J."/>
            <person name="Ladd B."/>
            <person name="Jarett J.K."/>
            <person name="Geller-Mcgrath D.E."/>
            <person name="Sieber C.M."/>
            <person name="Emerson J.B."/>
            <person name="Anantharaman K."/>
            <person name="Thomas B.C."/>
            <person name="Malmstrom R."/>
            <person name="Stieglmeier M."/>
            <person name="Klingl A."/>
            <person name="Woyke T."/>
            <person name="Ryan C.M."/>
            <person name="Banfield J.F."/>
        </authorList>
    </citation>
    <scope>NUCLEOTIDE SEQUENCE [LARGE SCALE GENOMIC DNA]</scope>
    <source>
        <strain evidence="3">CG17_big_fil_post_rev_8_21_14_2_50_48_46</strain>
    </source>
</reference>
<organism evidence="3 4">
    <name type="scientific">bacterium (Candidatus Blackallbacteria) CG17_big_fil_post_rev_8_21_14_2_50_48_46</name>
    <dbReference type="NCBI Taxonomy" id="2014261"/>
    <lineage>
        <taxon>Bacteria</taxon>
        <taxon>Candidatus Blackallbacteria</taxon>
    </lineage>
</organism>
<gene>
    <name evidence="3" type="ORF">COW36_06750</name>
</gene>
<evidence type="ECO:0000313" key="3">
    <source>
        <dbReference type="EMBL" id="PIW17966.1"/>
    </source>
</evidence>
<evidence type="ECO:0000256" key="1">
    <source>
        <dbReference type="SAM" id="Coils"/>
    </source>
</evidence>
<protein>
    <submittedName>
        <fullName evidence="3">Uncharacterized protein</fullName>
    </submittedName>
</protein>
<name>A0A2M7G7C0_9BACT</name>
<sequence length="127" mass="14468">MGLDHPQSTEDSHAILADLKSQSVEKLETQTQRLTSIIKALREQCTKAIERADQAEYMLKAAGLSDINHYMTQLKEQAALIEHKDQHIRTQAVEIVSLRRQLNDLKSGKNVAQEWHDEPGDKREDLP</sequence>
<evidence type="ECO:0000256" key="2">
    <source>
        <dbReference type="SAM" id="MobiDB-lite"/>
    </source>
</evidence>
<dbReference type="AlphaFoldDB" id="A0A2M7G7C0"/>
<evidence type="ECO:0000313" key="4">
    <source>
        <dbReference type="Proteomes" id="UP000231019"/>
    </source>
</evidence>
<dbReference type="Proteomes" id="UP000231019">
    <property type="component" value="Unassembled WGS sequence"/>
</dbReference>
<proteinExistence type="predicted"/>
<keyword evidence="1" id="KW-0175">Coiled coil</keyword>
<feature type="region of interest" description="Disordered" evidence="2">
    <location>
        <begin position="107"/>
        <end position="127"/>
    </location>
</feature>
<accession>A0A2M7G7C0</accession>
<feature type="coiled-coil region" evidence="1">
    <location>
        <begin position="24"/>
        <end position="58"/>
    </location>
</feature>